<keyword evidence="9 16" id="KW-0547">Nucleotide-binding</keyword>
<name>A0ABP7QCP7_9GAMM</name>
<dbReference type="Gene3D" id="3.30.420.40">
    <property type="match status" value="2"/>
</dbReference>
<evidence type="ECO:0000256" key="12">
    <source>
        <dbReference type="ARBA" id="ARBA00022958"/>
    </source>
</evidence>
<keyword evidence="12 16" id="KW-0630">Potassium</keyword>
<keyword evidence="10 16" id="KW-0418">Kinase</keyword>
<keyword evidence="16" id="KW-0479">Metal-binding</keyword>
<gene>
    <name evidence="16" type="primary">coaX</name>
    <name evidence="17" type="ORF">GCM10022278_40480</name>
</gene>
<evidence type="ECO:0000256" key="14">
    <source>
        <dbReference type="ARBA" id="ARBA00038036"/>
    </source>
</evidence>
<comment type="similarity">
    <text evidence="14 16">Belongs to the type III pantothenate kinase family.</text>
</comment>
<evidence type="ECO:0000256" key="5">
    <source>
        <dbReference type="ARBA" id="ARBA00011738"/>
    </source>
</evidence>
<evidence type="ECO:0000256" key="13">
    <source>
        <dbReference type="ARBA" id="ARBA00022993"/>
    </source>
</evidence>
<evidence type="ECO:0000256" key="9">
    <source>
        <dbReference type="ARBA" id="ARBA00022741"/>
    </source>
</evidence>
<evidence type="ECO:0000256" key="3">
    <source>
        <dbReference type="ARBA" id="ARBA00004496"/>
    </source>
</evidence>
<comment type="caution">
    <text evidence="17">The sequence shown here is derived from an EMBL/GenBank/DDBJ whole genome shotgun (WGS) entry which is preliminary data.</text>
</comment>
<comment type="subunit">
    <text evidence="5 16">Homodimer.</text>
</comment>
<keyword evidence="7 16" id="KW-0963">Cytoplasm</keyword>
<comment type="function">
    <text evidence="16">Catalyzes the phosphorylation of pantothenate (Pan), the first step in CoA biosynthesis.</text>
</comment>
<evidence type="ECO:0000313" key="18">
    <source>
        <dbReference type="Proteomes" id="UP001501337"/>
    </source>
</evidence>
<dbReference type="EMBL" id="BAABBO010000025">
    <property type="protein sequence ID" value="GAA3979921.1"/>
    <property type="molecule type" value="Genomic_DNA"/>
</dbReference>
<evidence type="ECO:0000256" key="15">
    <source>
        <dbReference type="ARBA" id="ARBA00040883"/>
    </source>
</evidence>
<sequence length="308" mass="32942">MIDQPAWPTQLLLVDAGNTRLKFKLIRERAVKELRAACGNGEAAPRKQQVIETILEAESVSFANAELAEADSSRHLAAVSVLRDFLADQRHLVLVSSVAPSAVVTLLQRSASEGNGVVELARVKQDAMGVSMRYGAIGTLGVDRWLGMVAAFQRVEGAVCVVDCGTAITVDFLAADGVHEGGLIAPGFSTSLSSLNMADSLKSAVRVVALEEAGADLKSSVNRQERLGLSSAKCIFHGVDRMTVAFLDSIFSQVEFAKPPCQLLITGGGWPALAYAPLVNYRYVQELVFEGLVHAWVAGHTEPFPQKP</sequence>
<evidence type="ECO:0000256" key="8">
    <source>
        <dbReference type="ARBA" id="ARBA00022679"/>
    </source>
</evidence>
<feature type="binding site" evidence="16">
    <location>
        <begin position="141"/>
        <end position="144"/>
    </location>
    <ligand>
        <name>substrate</name>
    </ligand>
</feature>
<feature type="binding site" evidence="16">
    <location>
        <position position="166"/>
    </location>
    <ligand>
        <name>ATP</name>
        <dbReference type="ChEBI" id="CHEBI:30616"/>
    </ligand>
</feature>
<keyword evidence="13 16" id="KW-0173">Coenzyme A biosynthesis</keyword>
<reference evidence="18" key="1">
    <citation type="journal article" date="2019" name="Int. J. Syst. Evol. Microbiol.">
        <title>The Global Catalogue of Microorganisms (GCM) 10K type strain sequencing project: providing services to taxonomists for standard genome sequencing and annotation.</title>
        <authorList>
            <consortium name="The Broad Institute Genomics Platform"/>
            <consortium name="The Broad Institute Genome Sequencing Center for Infectious Disease"/>
            <person name="Wu L."/>
            <person name="Ma J."/>
        </authorList>
    </citation>
    <scope>NUCLEOTIDE SEQUENCE [LARGE SCALE GENOMIC DNA]</scope>
    <source>
        <strain evidence="18">JCM 17555</strain>
    </source>
</reference>
<dbReference type="CDD" id="cd24015">
    <property type="entry name" value="ASKHA_NBD_PanK-III"/>
    <property type="match status" value="1"/>
</dbReference>
<dbReference type="EC" id="2.7.1.33" evidence="6 16"/>
<accession>A0ABP7QCP7</accession>
<dbReference type="RefSeq" id="WP_344809860.1">
    <property type="nucleotide sequence ID" value="NZ_BAABBO010000025.1"/>
</dbReference>
<feature type="binding site" evidence="16">
    <location>
        <position position="163"/>
    </location>
    <ligand>
        <name>K(+)</name>
        <dbReference type="ChEBI" id="CHEBI:29103"/>
    </ligand>
</feature>
<evidence type="ECO:0000256" key="16">
    <source>
        <dbReference type="HAMAP-Rule" id="MF_01274"/>
    </source>
</evidence>
<evidence type="ECO:0000256" key="7">
    <source>
        <dbReference type="ARBA" id="ARBA00022490"/>
    </source>
</evidence>
<keyword evidence="8 16" id="KW-0808">Transferase</keyword>
<dbReference type="NCBIfam" id="TIGR00671">
    <property type="entry name" value="baf"/>
    <property type="match status" value="1"/>
</dbReference>
<evidence type="ECO:0000313" key="17">
    <source>
        <dbReference type="EMBL" id="GAA3979921.1"/>
    </source>
</evidence>
<keyword evidence="11 16" id="KW-0067">ATP-binding</keyword>
<dbReference type="PANTHER" id="PTHR34265:SF1">
    <property type="entry name" value="TYPE III PANTOTHENATE KINASE"/>
    <property type="match status" value="1"/>
</dbReference>
<evidence type="ECO:0000256" key="11">
    <source>
        <dbReference type="ARBA" id="ARBA00022840"/>
    </source>
</evidence>
<evidence type="ECO:0000256" key="6">
    <source>
        <dbReference type="ARBA" id="ARBA00012102"/>
    </source>
</evidence>
<protein>
    <recommendedName>
        <fullName evidence="15 16">Type III pantothenate kinase</fullName>
        <ecNumber evidence="6 16">2.7.1.33</ecNumber>
    </recommendedName>
    <alternativeName>
        <fullName evidence="16">PanK-III</fullName>
    </alternativeName>
    <alternativeName>
        <fullName evidence="16">Pantothenic acid kinase</fullName>
    </alternativeName>
</protein>
<feature type="binding site" evidence="16">
    <location>
        <begin position="15"/>
        <end position="22"/>
    </location>
    <ligand>
        <name>ATP</name>
        <dbReference type="ChEBI" id="CHEBI:30616"/>
    </ligand>
</feature>
<evidence type="ECO:0000256" key="1">
    <source>
        <dbReference type="ARBA" id="ARBA00001206"/>
    </source>
</evidence>
<proteinExistence type="inferred from homology"/>
<dbReference type="PANTHER" id="PTHR34265">
    <property type="entry name" value="TYPE III PANTOTHENATE KINASE"/>
    <property type="match status" value="1"/>
</dbReference>
<comment type="catalytic activity">
    <reaction evidence="1 16">
        <text>(R)-pantothenate + ATP = (R)-4'-phosphopantothenate + ADP + H(+)</text>
        <dbReference type="Rhea" id="RHEA:16373"/>
        <dbReference type="ChEBI" id="CHEBI:10986"/>
        <dbReference type="ChEBI" id="CHEBI:15378"/>
        <dbReference type="ChEBI" id="CHEBI:29032"/>
        <dbReference type="ChEBI" id="CHEBI:30616"/>
        <dbReference type="ChEBI" id="CHEBI:456216"/>
        <dbReference type="EC" id="2.7.1.33"/>
    </reaction>
</comment>
<comment type="cofactor">
    <cofactor evidence="16">
        <name>NH4(+)</name>
        <dbReference type="ChEBI" id="CHEBI:28938"/>
    </cofactor>
    <cofactor evidence="16">
        <name>K(+)</name>
        <dbReference type="ChEBI" id="CHEBI:29103"/>
    </cofactor>
    <text evidence="16">A monovalent cation. Ammonium or potassium.</text>
</comment>
<comment type="cofactor">
    <cofactor evidence="2">
        <name>K(+)</name>
        <dbReference type="ChEBI" id="CHEBI:29103"/>
    </cofactor>
</comment>
<feature type="active site" description="Proton acceptor" evidence="16">
    <location>
        <position position="143"/>
    </location>
</feature>
<feature type="binding site" evidence="16">
    <location>
        <position position="231"/>
    </location>
    <ligand>
        <name>substrate</name>
    </ligand>
</feature>
<evidence type="ECO:0000256" key="4">
    <source>
        <dbReference type="ARBA" id="ARBA00005225"/>
    </source>
</evidence>
<evidence type="ECO:0000256" key="10">
    <source>
        <dbReference type="ARBA" id="ARBA00022777"/>
    </source>
</evidence>
<dbReference type="HAMAP" id="MF_01274">
    <property type="entry name" value="Pantothen_kinase_3"/>
    <property type="match status" value="1"/>
</dbReference>
<comment type="subcellular location">
    <subcellularLocation>
        <location evidence="3 16">Cytoplasm</location>
    </subcellularLocation>
</comment>
<evidence type="ECO:0000256" key="2">
    <source>
        <dbReference type="ARBA" id="ARBA00001958"/>
    </source>
</evidence>
<comment type="pathway">
    <text evidence="4 16">Cofactor biosynthesis; coenzyme A biosynthesis; CoA from (R)-pantothenate: step 1/5.</text>
</comment>
<dbReference type="InterPro" id="IPR043129">
    <property type="entry name" value="ATPase_NBD"/>
</dbReference>
<dbReference type="SUPFAM" id="SSF53067">
    <property type="entry name" value="Actin-like ATPase domain"/>
    <property type="match status" value="2"/>
</dbReference>
<organism evidence="17 18">
    <name type="scientific">Allohahella marinimesophila</name>
    <dbReference type="NCBI Taxonomy" id="1054972"/>
    <lineage>
        <taxon>Bacteria</taxon>
        <taxon>Pseudomonadati</taxon>
        <taxon>Pseudomonadota</taxon>
        <taxon>Gammaproteobacteria</taxon>
        <taxon>Oceanospirillales</taxon>
        <taxon>Hahellaceae</taxon>
        <taxon>Allohahella</taxon>
    </lineage>
</organism>
<dbReference type="Pfam" id="PF03309">
    <property type="entry name" value="Pan_kinase"/>
    <property type="match status" value="1"/>
</dbReference>
<dbReference type="Proteomes" id="UP001501337">
    <property type="component" value="Unassembled WGS sequence"/>
</dbReference>
<dbReference type="InterPro" id="IPR004619">
    <property type="entry name" value="Type_III_PanK"/>
</dbReference>
<keyword evidence="18" id="KW-1185">Reference proteome</keyword>
<feature type="binding site" evidence="16">
    <location>
        <position position="134"/>
    </location>
    <ligand>
        <name>substrate</name>
    </ligand>
</feature>